<feature type="region of interest" description="Disordered" evidence="1">
    <location>
        <begin position="26"/>
        <end position="72"/>
    </location>
</feature>
<dbReference type="AlphaFoldDB" id="A0AA38NUN4"/>
<feature type="region of interest" description="Disordered" evidence="1">
    <location>
        <begin position="229"/>
        <end position="347"/>
    </location>
</feature>
<sequence>APVLHQKPNYIFYQSHPEFVDKVNSEVNRRLEKSSDAELSKENNEGDGDGDDGGAEEDQEGEEVQPPKKGAMLRLRNQVARELWEAEPEEVKARLNEEREADLQDRKKARSALHNGANLRDSELVSVRRENFVRLVQPLVDAIGAMTNSKVVVLSGNIDDNGSGADPDQDQNQLWLSHVESGDTGGRNPRTFSQLNPADFKDKFAKTFVEFLKVARRIEMGLPETQASDPFQNLITFPNEPNAPAPTSSLNAKSSTRTQRKPSKRKGKARALSVTEESMASGEDTASEEDQPSPSQRSVNRSSASPSRHMNANERKRLPGTKSLCGRWVWTSPSSLHPSVPPNKGSS</sequence>
<evidence type="ECO:0000256" key="1">
    <source>
        <dbReference type="SAM" id="MobiDB-lite"/>
    </source>
</evidence>
<gene>
    <name evidence="2" type="ORF">F5878DRAFT_668132</name>
</gene>
<feature type="non-terminal residue" evidence="2">
    <location>
        <position position="347"/>
    </location>
</feature>
<dbReference type="EMBL" id="MU808010">
    <property type="protein sequence ID" value="KAJ3830945.1"/>
    <property type="molecule type" value="Genomic_DNA"/>
</dbReference>
<feature type="region of interest" description="Disordered" evidence="1">
    <location>
        <begin position="87"/>
        <end position="110"/>
    </location>
</feature>
<protein>
    <submittedName>
        <fullName evidence="2">Uncharacterized protein</fullName>
    </submittedName>
</protein>
<evidence type="ECO:0000313" key="2">
    <source>
        <dbReference type="EMBL" id="KAJ3830945.1"/>
    </source>
</evidence>
<dbReference type="Proteomes" id="UP001163846">
    <property type="component" value="Unassembled WGS sequence"/>
</dbReference>
<reference evidence="2" key="1">
    <citation type="submission" date="2022-08" db="EMBL/GenBank/DDBJ databases">
        <authorList>
            <consortium name="DOE Joint Genome Institute"/>
            <person name="Min B."/>
            <person name="Riley R."/>
            <person name="Sierra-Patev S."/>
            <person name="Naranjo-Ortiz M."/>
            <person name="Looney B."/>
            <person name="Konkel Z."/>
            <person name="Slot J.C."/>
            <person name="Sakamoto Y."/>
            <person name="Steenwyk J.L."/>
            <person name="Rokas A."/>
            <person name="Carro J."/>
            <person name="Camarero S."/>
            <person name="Ferreira P."/>
            <person name="Molpeceres G."/>
            <person name="Ruiz-Duenas F.J."/>
            <person name="Serrano A."/>
            <person name="Henrissat B."/>
            <person name="Drula E."/>
            <person name="Hughes K.W."/>
            <person name="Mata J.L."/>
            <person name="Ishikawa N.K."/>
            <person name="Vargas-Isla R."/>
            <person name="Ushijima S."/>
            <person name="Smith C.A."/>
            <person name="Ahrendt S."/>
            <person name="Andreopoulos W."/>
            <person name="He G."/>
            <person name="Labutti K."/>
            <person name="Lipzen A."/>
            <person name="Ng V."/>
            <person name="Sandor L."/>
            <person name="Barry K."/>
            <person name="Martinez A.T."/>
            <person name="Xiao Y."/>
            <person name="Gibbons J.G."/>
            <person name="Terashima K."/>
            <person name="Hibbett D.S."/>
            <person name="Grigoriev I.V."/>
        </authorList>
    </citation>
    <scope>NUCLEOTIDE SEQUENCE</scope>
    <source>
        <strain evidence="2">TFB9207</strain>
    </source>
</reference>
<feature type="compositionally biased region" description="Basic and acidic residues" evidence="1">
    <location>
        <begin position="89"/>
        <end position="106"/>
    </location>
</feature>
<organism evidence="2 3">
    <name type="scientific">Lentinula raphanica</name>
    <dbReference type="NCBI Taxonomy" id="153919"/>
    <lineage>
        <taxon>Eukaryota</taxon>
        <taxon>Fungi</taxon>
        <taxon>Dikarya</taxon>
        <taxon>Basidiomycota</taxon>
        <taxon>Agaricomycotina</taxon>
        <taxon>Agaricomycetes</taxon>
        <taxon>Agaricomycetidae</taxon>
        <taxon>Agaricales</taxon>
        <taxon>Marasmiineae</taxon>
        <taxon>Omphalotaceae</taxon>
        <taxon>Lentinula</taxon>
    </lineage>
</organism>
<name>A0AA38NUN4_9AGAR</name>
<accession>A0AA38NUN4</accession>
<feature type="compositionally biased region" description="Acidic residues" evidence="1">
    <location>
        <begin position="45"/>
        <end position="63"/>
    </location>
</feature>
<feature type="compositionally biased region" description="Polar residues" evidence="1">
    <location>
        <begin position="292"/>
        <end position="310"/>
    </location>
</feature>
<keyword evidence="3" id="KW-1185">Reference proteome</keyword>
<comment type="caution">
    <text evidence="2">The sequence shown here is derived from an EMBL/GenBank/DDBJ whole genome shotgun (WGS) entry which is preliminary data.</text>
</comment>
<feature type="compositionally biased region" description="Basic residues" evidence="1">
    <location>
        <begin position="258"/>
        <end position="269"/>
    </location>
</feature>
<feature type="compositionally biased region" description="Polar residues" evidence="1">
    <location>
        <begin position="245"/>
        <end position="257"/>
    </location>
</feature>
<evidence type="ECO:0000313" key="3">
    <source>
        <dbReference type="Proteomes" id="UP001163846"/>
    </source>
</evidence>
<proteinExistence type="predicted"/>
<feature type="compositionally biased region" description="Basic and acidic residues" evidence="1">
    <location>
        <begin position="26"/>
        <end position="44"/>
    </location>
</feature>